<organism evidence="1">
    <name type="scientific">Cladocopium goreaui</name>
    <dbReference type="NCBI Taxonomy" id="2562237"/>
    <lineage>
        <taxon>Eukaryota</taxon>
        <taxon>Sar</taxon>
        <taxon>Alveolata</taxon>
        <taxon>Dinophyceae</taxon>
        <taxon>Suessiales</taxon>
        <taxon>Symbiodiniaceae</taxon>
        <taxon>Cladocopium</taxon>
    </lineage>
</organism>
<protein>
    <submittedName>
        <fullName evidence="2">RNA-directed RNA polymerase</fullName>
    </submittedName>
</protein>
<gene>
    <name evidence="1" type="ORF">C1SCF055_LOCUS8690</name>
</gene>
<dbReference type="AlphaFoldDB" id="A0A9P1FM13"/>
<dbReference type="EMBL" id="CAMXCT030000591">
    <property type="protein sequence ID" value="CAL4768153.1"/>
    <property type="molecule type" value="Genomic_DNA"/>
</dbReference>
<dbReference type="EMBL" id="CAMXCT010000591">
    <property type="protein sequence ID" value="CAI3980841.1"/>
    <property type="molecule type" value="Genomic_DNA"/>
</dbReference>
<proteinExistence type="predicted"/>
<keyword evidence="3" id="KW-1185">Reference proteome</keyword>
<evidence type="ECO:0000313" key="3">
    <source>
        <dbReference type="Proteomes" id="UP001152797"/>
    </source>
</evidence>
<reference evidence="2 3" key="2">
    <citation type="submission" date="2024-05" db="EMBL/GenBank/DDBJ databases">
        <authorList>
            <person name="Chen Y."/>
            <person name="Shah S."/>
            <person name="Dougan E. K."/>
            <person name="Thang M."/>
            <person name="Chan C."/>
        </authorList>
    </citation>
    <scope>NUCLEOTIDE SEQUENCE [LARGE SCALE GENOMIC DNA]</scope>
</reference>
<dbReference type="GO" id="GO:0003968">
    <property type="term" value="F:RNA-directed RNA polymerase activity"/>
    <property type="evidence" value="ECO:0007669"/>
    <property type="project" value="UniProtKB-KW"/>
</dbReference>
<evidence type="ECO:0000313" key="2">
    <source>
        <dbReference type="EMBL" id="CAL4768153.1"/>
    </source>
</evidence>
<name>A0A9P1FM13_9DINO</name>
<sequence>MIRDIGLDDHDLPSFTRCASRAEGRLRATEHLMSCPQSVSAILIFKAFTCHGRKTTIPGYFLNHFARRLCEDHLRLGQSPLTSSTLFCAMVETFLAFCGYQDHHGWVAYPASGSDGHMNSPTGLKMQVDLPPRCEILWDLWQDLCDYDHAHPGSNWANRAHRAFGLARHMLLQVLAARIEDNHEFFRNHSALYRCPASNQVLDDFF</sequence>
<keyword evidence="2" id="KW-0808">Transferase</keyword>
<accession>A0A9P1FM13</accession>
<reference evidence="1" key="1">
    <citation type="submission" date="2022-10" db="EMBL/GenBank/DDBJ databases">
        <authorList>
            <person name="Chen Y."/>
            <person name="Dougan E. K."/>
            <person name="Chan C."/>
            <person name="Rhodes N."/>
            <person name="Thang M."/>
        </authorList>
    </citation>
    <scope>NUCLEOTIDE SEQUENCE</scope>
</reference>
<dbReference type="EMBL" id="CAMXCT020000591">
    <property type="protein sequence ID" value="CAL1134216.1"/>
    <property type="molecule type" value="Genomic_DNA"/>
</dbReference>
<evidence type="ECO:0000313" key="1">
    <source>
        <dbReference type="EMBL" id="CAI3980841.1"/>
    </source>
</evidence>
<comment type="caution">
    <text evidence="1">The sequence shown here is derived from an EMBL/GenBank/DDBJ whole genome shotgun (WGS) entry which is preliminary data.</text>
</comment>
<dbReference type="Proteomes" id="UP001152797">
    <property type="component" value="Unassembled WGS sequence"/>
</dbReference>
<keyword evidence="2" id="KW-0696">RNA-directed RNA polymerase</keyword>
<keyword evidence="2" id="KW-0548">Nucleotidyltransferase</keyword>